<accession>A0ABS9H177</accession>
<keyword evidence="1" id="KW-1133">Transmembrane helix</keyword>
<feature type="transmembrane region" description="Helical" evidence="1">
    <location>
        <begin position="114"/>
        <end position="136"/>
    </location>
</feature>
<feature type="transmembrane region" description="Helical" evidence="1">
    <location>
        <begin position="87"/>
        <end position="108"/>
    </location>
</feature>
<feature type="domain" description="Nucleoside transporter/FeoB GTPase Gate" evidence="2">
    <location>
        <begin position="16"/>
        <end position="98"/>
    </location>
</feature>
<protein>
    <recommendedName>
        <fullName evidence="2">Nucleoside transporter/FeoB GTPase Gate domain-containing protein</fullName>
    </recommendedName>
</protein>
<reference evidence="3 4" key="1">
    <citation type="submission" date="2022-01" db="EMBL/GenBank/DDBJ databases">
        <title>Alkalihalobacillus sp. EGI L200015, a novel bacterium isolated from a salt lake sediment.</title>
        <authorList>
            <person name="Gao L."/>
            <person name="Fang B.-Z."/>
            <person name="Li W.-J."/>
        </authorList>
    </citation>
    <scope>NUCLEOTIDE SEQUENCE [LARGE SCALE GENOMIC DNA]</scope>
    <source>
        <strain evidence="3 4">KCTC 12718</strain>
    </source>
</reference>
<dbReference type="Proteomes" id="UP001649381">
    <property type="component" value="Unassembled WGS sequence"/>
</dbReference>
<gene>
    <name evidence="3" type="ORF">L2716_13260</name>
</gene>
<evidence type="ECO:0000313" key="4">
    <source>
        <dbReference type="Proteomes" id="UP001649381"/>
    </source>
</evidence>
<dbReference type="EMBL" id="JAKIJS010000001">
    <property type="protein sequence ID" value="MCF6138699.1"/>
    <property type="molecule type" value="Genomic_DNA"/>
</dbReference>
<keyword evidence="1" id="KW-0472">Membrane</keyword>
<feature type="transmembrane region" description="Helical" evidence="1">
    <location>
        <begin position="62"/>
        <end position="80"/>
    </location>
</feature>
<name>A0ABS9H177_9BACL</name>
<feature type="transmembrane region" description="Helical" evidence="1">
    <location>
        <begin position="170"/>
        <end position="190"/>
    </location>
</feature>
<organism evidence="3 4">
    <name type="scientific">Pseudalkalibacillus berkeleyi</name>
    <dbReference type="NCBI Taxonomy" id="1069813"/>
    <lineage>
        <taxon>Bacteria</taxon>
        <taxon>Bacillati</taxon>
        <taxon>Bacillota</taxon>
        <taxon>Bacilli</taxon>
        <taxon>Bacillales</taxon>
        <taxon>Fictibacillaceae</taxon>
        <taxon>Pseudalkalibacillus</taxon>
    </lineage>
</organism>
<feature type="transmembrane region" description="Helical" evidence="1">
    <location>
        <begin position="220"/>
        <end position="239"/>
    </location>
</feature>
<proteinExistence type="predicted"/>
<sequence length="317" mass="34956">MNTMRKGLSVGLNTTWELGKIIFPITLLVTILGQTPVMGWLVQLAEPLMKWIGLSGEAALPLVIGNFLNLYAGIGAILSLDLTVKEVFILAVMLSFSHNLFIESTVATKAGIKMWIVLVVRLGLALVSAFLISFFWKGGAEKAVYGLISQSEEQVSGFWNILWLGVEKGFIGIVQLAAIVIPLMIFIQYMKDLNWLATFSRWMSPVTRSLGMKSNTSTTLAAGLVFGLAYGAGVMMQAVKEDGVEKKDLYLAFIFLVSCHAVIEDTLIFIPLGIPVWPLLLIRLVVAIILTMVVAVVWNRIDAKKAHRHRKEANYES</sequence>
<comment type="caution">
    <text evidence="3">The sequence shown here is derived from an EMBL/GenBank/DDBJ whole genome shotgun (WGS) entry which is preliminary data.</text>
</comment>
<feature type="domain" description="Nucleoside transporter/FeoB GTPase Gate" evidence="2">
    <location>
        <begin position="174"/>
        <end position="263"/>
    </location>
</feature>
<dbReference type="RefSeq" id="WP_236336296.1">
    <property type="nucleotide sequence ID" value="NZ_JAKIJS010000001.1"/>
</dbReference>
<feature type="transmembrane region" description="Helical" evidence="1">
    <location>
        <begin position="21"/>
        <end position="42"/>
    </location>
</feature>
<keyword evidence="4" id="KW-1185">Reference proteome</keyword>
<evidence type="ECO:0000313" key="3">
    <source>
        <dbReference type="EMBL" id="MCF6138699.1"/>
    </source>
</evidence>
<feature type="transmembrane region" description="Helical" evidence="1">
    <location>
        <begin position="251"/>
        <end position="274"/>
    </location>
</feature>
<dbReference type="InterPro" id="IPR011642">
    <property type="entry name" value="Gate_dom"/>
</dbReference>
<dbReference type="Pfam" id="PF07670">
    <property type="entry name" value="Gate"/>
    <property type="match status" value="2"/>
</dbReference>
<evidence type="ECO:0000256" key="1">
    <source>
        <dbReference type="SAM" id="Phobius"/>
    </source>
</evidence>
<keyword evidence="1" id="KW-0812">Transmembrane</keyword>
<feature type="transmembrane region" description="Helical" evidence="1">
    <location>
        <begin position="280"/>
        <end position="301"/>
    </location>
</feature>
<evidence type="ECO:0000259" key="2">
    <source>
        <dbReference type="Pfam" id="PF07670"/>
    </source>
</evidence>